<dbReference type="GO" id="GO:0016020">
    <property type="term" value="C:membrane"/>
    <property type="evidence" value="ECO:0007669"/>
    <property type="project" value="UniProtKB-SubCell"/>
</dbReference>
<feature type="transmembrane region" description="Helical" evidence="8">
    <location>
        <begin position="100"/>
        <end position="122"/>
    </location>
</feature>
<dbReference type="OrthoDB" id="2796277at2759"/>
<feature type="transmembrane region" description="Helical" evidence="8">
    <location>
        <begin position="46"/>
        <end position="64"/>
    </location>
</feature>
<dbReference type="AlphaFoldDB" id="A0A9W8YXT4"/>
<dbReference type="InterPro" id="IPR032805">
    <property type="entry name" value="Wax_synthase_dom"/>
</dbReference>
<accession>A0A9W8YXT4</accession>
<dbReference type="Pfam" id="PF13813">
    <property type="entry name" value="MBOAT_2"/>
    <property type="match status" value="1"/>
</dbReference>
<feature type="transmembrane region" description="Helical" evidence="8">
    <location>
        <begin position="505"/>
        <end position="526"/>
    </location>
</feature>
<gene>
    <name evidence="10" type="ORF">N0V93_003811</name>
</gene>
<feature type="transmembrane region" description="Helical" evidence="8">
    <location>
        <begin position="344"/>
        <end position="366"/>
    </location>
</feature>
<evidence type="ECO:0000256" key="5">
    <source>
        <dbReference type="ARBA" id="ARBA00022692"/>
    </source>
</evidence>
<evidence type="ECO:0000256" key="1">
    <source>
        <dbReference type="ARBA" id="ARBA00004141"/>
    </source>
</evidence>
<evidence type="ECO:0000256" key="2">
    <source>
        <dbReference type="ARBA" id="ARBA00005179"/>
    </source>
</evidence>
<evidence type="ECO:0000256" key="7">
    <source>
        <dbReference type="ARBA" id="ARBA00023136"/>
    </source>
</evidence>
<dbReference type="GO" id="GO:0006629">
    <property type="term" value="P:lipid metabolic process"/>
    <property type="evidence" value="ECO:0007669"/>
    <property type="project" value="InterPro"/>
</dbReference>
<feature type="transmembrane region" description="Helical" evidence="8">
    <location>
        <begin position="71"/>
        <end position="88"/>
    </location>
</feature>
<evidence type="ECO:0000256" key="4">
    <source>
        <dbReference type="ARBA" id="ARBA00022679"/>
    </source>
</evidence>
<evidence type="ECO:0000256" key="3">
    <source>
        <dbReference type="ARBA" id="ARBA00007282"/>
    </source>
</evidence>
<protein>
    <recommendedName>
        <fullName evidence="9">Wax synthase domain-containing protein</fullName>
    </recommendedName>
</protein>
<keyword evidence="7 8" id="KW-0472">Membrane</keyword>
<evidence type="ECO:0000256" key="8">
    <source>
        <dbReference type="SAM" id="Phobius"/>
    </source>
</evidence>
<evidence type="ECO:0000313" key="11">
    <source>
        <dbReference type="Proteomes" id="UP001140453"/>
    </source>
</evidence>
<keyword evidence="11" id="KW-1185">Reference proteome</keyword>
<comment type="subcellular location">
    <subcellularLocation>
        <location evidence="1">Membrane</location>
        <topology evidence="1">Multi-pass membrane protein</topology>
    </subcellularLocation>
</comment>
<comment type="caution">
    <text evidence="10">The sequence shown here is derived from an EMBL/GenBank/DDBJ whole genome shotgun (WGS) entry which is preliminary data.</text>
</comment>
<evidence type="ECO:0000313" key="10">
    <source>
        <dbReference type="EMBL" id="KAJ4394592.1"/>
    </source>
</evidence>
<keyword evidence="4" id="KW-0808">Transferase</keyword>
<keyword evidence="6 8" id="KW-1133">Transmembrane helix</keyword>
<feature type="transmembrane region" description="Helical" evidence="8">
    <location>
        <begin position="474"/>
        <end position="493"/>
    </location>
</feature>
<keyword evidence="5 8" id="KW-0812">Transmembrane</keyword>
<dbReference type="Proteomes" id="UP001140453">
    <property type="component" value="Unassembled WGS sequence"/>
</dbReference>
<comment type="pathway">
    <text evidence="2">Secondary metabolite biosynthesis.</text>
</comment>
<sequence>MWTTATVSLPFPVSPTSLINLGAYIRDVYRLRFAHELAAGTLRPLVIPYSLLGTFILPILYFCIPHINRPWLFRARYLLMAFIVGFNLSETFATSSANFAVAYAVGLMQAWGILWTGTLLIWMSPQFEAERVEKRKKSGGGPVASTTILNGAPREQHSQNGRALNGKAHNSITNVDGAVDTKWLQGQDHQVSLHNAPDEDIARSLRQGYEYYWQAYPADAPFSTRFEWSFDLVSSFRGTGWNWCVPILPRFAKAEKPLSNSAVDLSSIPLRTRQGYRRFKTGREWLRNRCVPMLVEYLALDLLSVLMMKDPYFILGPELTAELINVAPKALPFYLAALPPYVLFVYRGLICFSAILIAIDLIMTLWQMFCHFILGPRVLGTRAELWHYPCVYGSFTTNVLDKGMSGFWGGWWHQTFRTAFSAPGIWLSRRGYINPASAKGKALAGLLAFAQSGFLHSLGSVSCLPPSKLYFPPMFFLLCWVGILAQTALSGMLRGAGVRDKMPVWVRRVGNFGCAFAWLVYFQYLLDDDLGRAGIWMLEPVPVSLLRAAGLGKPGDRSWRWDAPLFPRWWVGPRWWEGGIAM</sequence>
<evidence type="ECO:0000259" key="9">
    <source>
        <dbReference type="Pfam" id="PF13813"/>
    </source>
</evidence>
<dbReference type="InterPro" id="IPR044851">
    <property type="entry name" value="Wax_synthase"/>
</dbReference>
<evidence type="ECO:0000256" key="6">
    <source>
        <dbReference type="ARBA" id="ARBA00022989"/>
    </source>
</evidence>
<name>A0A9W8YXT4_9PEZI</name>
<feature type="domain" description="Wax synthase" evidence="9">
    <location>
        <begin position="389"/>
        <end position="477"/>
    </location>
</feature>
<proteinExistence type="inferred from homology"/>
<dbReference type="PANTHER" id="PTHR31595:SF57">
    <property type="entry name" value="OS04G0481900 PROTEIN"/>
    <property type="match status" value="1"/>
</dbReference>
<dbReference type="EMBL" id="JAPEVB010000002">
    <property type="protein sequence ID" value="KAJ4394592.1"/>
    <property type="molecule type" value="Genomic_DNA"/>
</dbReference>
<organism evidence="10 11">
    <name type="scientific">Gnomoniopsis smithogilvyi</name>
    <dbReference type="NCBI Taxonomy" id="1191159"/>
    <lineage>
        <taxon>Eukaryota</taxon>
        <taxon>Fungi</taxon>
        <taxon>Dikarya</taxon>
        <taxon>Ascomycota</taxon>
        <taxon>Pezizomycotina</taxon>
        <taxon>Sordariomycetes</taxon>
        <taxon>Sordariomycetidae</taxon>
        <taxon>Diaporthales</taxon>
        <taxon>Gnomoniaceae</taxon>
        <taxon>Gnomoniopsis</taxon>
    </lineage>
</organism>
<comment type="similarity">
    <text evidence="3">Belongs to the wax synthase family.</text>
</comment>
<reference evidence="10" key="1">
    <citation type="submission" date="2022-10" db="EMBL/GenBank/DDBJ databases">
        <title>Tapping the CABI collections for fungal endophytes: first genome assemblies for Collariella, Neodidymelliopsis, Ascochyta clinopodiicola, Didymella pomorum, Didymosphaeria variabile, Neocosmospora piperis and Neocucurbitaria cava.</title>
        <authorList>
            <person name="Hill R."/>
        </authorList>
    </citation>
    <scope>NUCLEOTIDE SEQUENCE</scope>
    <source>
        <strain evidence="10">IMI 355082</strain>
    </source>
</reference>
<dbReference type="GO" id="GO:0008374">
    <property type="term" value="F:O-acyltransferase activity"/>
    <property type="evidence" value="ECO:0007669"/>
    <property type="project" value="InterPro"/>
</dbReference>
<dbReference type="PANTHER" id="PTHR31595">
    <property type="entry name" value="LONG-CHAIN-ALCOHOL O-FATTY-ACYLTRANSFERASE 3-RELATED"/>
    <property type="match status" value="1"/>
</dbReference>